<reference evidence="1 2" key="1">
    <citation type="submission" date="2016-01" db="EMBL/GenBank/DDBJ databases">
        <title>The new phylogeny of the genus Mycobacterium.</title>
        <authorList>
            <person name="Tarcisio F."/>
            <person name="Conor M."/>
            <person name="Antonella G."/>
            <person name="Elisabetta G."/>
            <person name="Giulia F.S."/>
            <person name="Sara T."/>
            <person name="Anna F."/>
            <person name="Clotilde B."/>
            <person name="Roberto B."/>
            <person name="Veronica D.S."/>
            <person name="Fabio R."/>
            <person name="Monica P."/>
            <person name="Olivier J."/>
            <person name="Enrico T."/>
            <person name="Nicola S."/>
        </authorList>
    </citation>
    <scope>NUCLEOTIDE SEQUENCE [LARGE SCALE GENOMIC DNA]</scope>
    <source>
        <strain evidence="1 2">DSM 45394</strain>
    </source>
</reference>
<dbReference type="PANTHER" id="PTHR42877:SF4">
    <property type="entry name" value="FAD_NAD(P)-BINDING DOMAIN-CONTAINING PROTEIN-RELATED"/>
    <property type="match status" value="1"/>
</dbReference>
<dbReference type="SUPFAM" id="SSF51905">
    <property type="entry name" value="FAD/NAD(P)-binding domain"/>
    <property type="match status" value="1"/>
</dbReference>
<evidence type="ECO:0000313" key="2">
    <source>
        <dbReference type="Proteomes" id="UP000193866"/>
    </source>
</evidence>
<dbReference type="Gene3D" id="3.50.50.60">
    <property type="entry name" value="FAD/NAD(P)-binding domain"/>
    <property type="match status" value="2"/>
</dbReference>
<keyword evidence="2" id="KW-1185">Reference proteome</keyword>
<name>A0A1X1YKX3_9MYCO</name>
<dbReference type="STRING" id="1108812.AWC16_10850"/>
<sequence>MGVPDHEIVIIGAGFSGIGSAIKLIDGGFDDFVIVDDGDGVGGTWHWNRYPGVAVDIPSYSYQFSFEKRATWSRTYANGAELEDYANHCVDKYGLRSKLRLSTSVKSARFDEAHSLWRLITECHGEISARFVINASGALTTPKMPDIEGIELFAGTVIHSARWNQSVDYSNARVGIIGTGASAVQIIPAIAARTQSLTVFQRTPIWCMPKLDLEIPQNIQSLIARVPALELALRIASQIFVEITFPIVAHYHKFFPVGKLAQKQAKIYLYSQVKDPVLREKLLPKYTLGCKRPSFHNSYYSAYNRANVRLETNAIHRIDERGVITADGTTHELDVLILATGFKITDPDANPTYELIGNSGRRLAQWWDANRLQAYEGVSVPGFPNHFSVYGPYGYNGSSYFNLIEAQTTHIVRCLTYARETRSNFVEVKAEANTRFFKEMLSRRYRQIFWQEGCGASNSYYFDKHGDVPIRPTTTWNTARRAKRFPLEDYIFAAAHASTTSTDIQQPRQAR</sequence>
<comment type="caution">
    <text evidence="1">The sequence shown here is derived from an EMBL/GenBank/DDBJ whole genome shotgun (WGS) entry which is preliminary data.</text>
</comment>
<keyword evidence="1" id="KW-0560">Oxidoreductase</keyword>
<dbReference type="EMBL" id="LQPG01000017">
    <property type="protein sequence ID" value="ORW11661.1"/>
    <property type="molecule type" value="Genomic_DNA"/>
</dbReference>
<dbReference type="Proteomes" id="UP000193866">
    <property type="component" value="Unassembled WGS sequence"/>
</dbReference>
<dbReference type="InterPro" id="IPR036188">
    <property type="entry name" value="FAD/NAD-bd_sf"/>
</dbReference>
<proteinExistence type="predicted"/>
<organism evidence="1 2">
    <name type="scientific">Mycolicibacter longobardus</name>
    <dbReference type="NCBI Taxonomy" id="1108812"/>
    <lineage>
        <taxon>Bacteria</taxon>
        <taxon>Bacillati</taxon>
        <taxon>Actinomycetota</taxon>
        <taxon>Actinomycetes</taxon>
        <taxon>Mycobacteriales</taxon>
        <taxon>Mycobacteriaceae</taxon>
        <taxon>Mycolicibacter</taxon>
    </lineage>
</organism>
<keyword evidence="1" id="KW-0503">Monooxygenase</keyword>
<protein>
    <submittedName>
        <fullName evidence="1">Monooxygenase</fullName>
    </submittedName>
</protein>
<accession>A0A1X1YKX3</accession>
<dbReference type="PANTHER" id="PTHR42877">
    <property type="entry name" value="L-ORNITHINE N(5)-MONOOXYGENASE-RELATED"/>
    <property type="match status" value="1"/>
</dbReference>
<gene>
    <name evidence="1" type="ORF">AWC16_10850</name>
</gene>
<dbReference type="AlphaFoldDB" id="A0A1X1YKX3"/>
<dbReference type="Pfam" id="PF13738">
    <property type="entry name" value="Pyr_redox_3"/>
    <property type="match status" value="1"/>
</dbReference>
<evidence type="ECO:0000313" key="1">
    <source>
        <dbReference type="EMBL" id="ORW11661.1"/>
    </source>
</evidence>
<dbReference type="GO" id="GO:0004497">
    <property type="term" value="F:monooxygenase activity"/>
    <property type="evidence" value="ECO:0007669"/>
    <property type="project" value="UniProtKB-KW"/>
</dbReference>
<dbReference type="InterPro" id="IPR051209">
    <property type="entry name" value="FAD-bind_Monooxygenase_sf"/>
</dbReference>